<evidence type="ECO:0000313" key="2">
    <source>
        <dbReference type="Proteomes" id="UP000555103"/>
    </source>
</evidence>
<evidence type="ECO:0000313" key="1">
    <source>
        <dbReference type="EMBL" id="MBB4036413.1"/>
    </source>
</evidence>
<name>A0A840CX17_9BACT</name>
<dbReference type="EMBL" id="JACIEP010000007">
    <property type="protein sequence ID" value="MBB4036413.1"/>
    <property type="molecule type" value="Genomic_DNA"/>
</dbReference>
<dbReference type="RefSeq" id="WP_183307311.1">
    <property type="nucleotide sequence ID" value="NZ_JACIEP010000007.1"/>
</dbReference>
<gene>
    <name evidence="1" type="ORF">GGR21_002315</name>
</gene>
<evidence type="ECO:0008006" key="3">
    <source>
        <dbReference type="Google" id="ProtNLM"/>
    </source>
</evidence>
<sequence>MEKTQLLLLGILLFCIQNLVCSQELGNLKSDSIRFMHKGDNVYVTINVPLRNYYIANNTSLLIEPVIWADEKIVTLPKVALDDYSKAVKVNSDIYALQYFNNHYDISYTVNVPYEPWMDVAKLVIRNNLNSSKADELYTYSGVLKHSLENTPHNRNYAESVAAKTKSNFKNISQNKDSDFKLKSKMVELYYPAMYSSEVTDVSDYTVKIAEICETIDGLVSDNSYQFMGVYIASYTSPGDITHHNKQRARERAENFRSYLQRQCNLPDSYFQTFWSEDWAGLVALLNNDSKVPYQGQALNIINNVDNLAERSRRLANLAGGASYNYMEENLFPRLQKIECNIIYKKLR</sequence>
<organism evidence="1 2">
    <name type="scientific">Dysgonomonas hofstadii</name>
    <dbReference type="NCBI Taxonomy" id="637886"/>
    <lineage>
        <taxon>Bacteria</taxon>
        <taxon>Pseudomonadati</taxon>
        <taxon>Bacteroidota</taxon>
        <taxon>Bacteroidia</taxon>
        <taxon>Bacteroidales</taxon>
        <taxon>Dysgonomonadaceae</taxon>
        <taxon>Dysgonomonas</taxon>
    </lineage>
</organism>
<reference evidence="1 2" key="1">
    <citation type="submission" date="2020-08" db="EMBL/GenBank/DDBJ databases">
        <title>Genomic Encyclopedia of Type Strains, Phase IV (KMG-IV): sequencing the most valuable type-strain genomes for metagenomic binning, comparative biology and taxonomic classification.</title>
        <authorList>
            <person name="Goeker M."/>
        </authorList>
    </citation>
    <scope>NUCLEOTIDE SEQUENCE [LARGE SCALE GENOMIC DNA]</scope>
    <source>
        <strain evidence="1 2">DSM 104969</strain>
    </source>
</reference>
<keyword evidence="2" id="KW-1185">Reference proteome</keyword>
<accession>A0A840CX17</accession>
<proteinExistence type="predicted"/>
<dbReference type="Proteomes" id="UP000555103">
    <property type="component" value="Unassembled WGS sequence"/>
</dbReference>
<comment type="caution">
    <text evidence="1">The sequence shown here is derived from an EMBL/GenBank/DDBJ whole genome shotgun (WGS) entry which is preliminary data.</text>
</comment>
<dbReference type="AlphaFoldDB" id="A0A840CX17"/>
<protein>
    <recommendedName>
        <fullName evidence="3">DUF3868 domain-containing protein</fullName>
    </recommendedName>
</protein>